<comment type="caution">
    <text evidence="2">The sequence shown here is derived from an EMBL/GenBank/DDBJ whole genome shotgun (WGS) entry which is preliminary data.</text>
</comment>
<dbReference type="GO" id="GO:0071111">
    <property type="term" value="F:cyclic-guanylate-specific phosphodiesterase activity"/>
    <property type="evidence" value="ECO:0007669"/>
    <property type="project" value="InterPro"/>
</dbReference>
<proteinExistence type="predicted"/>
<evidence type="ECO:0000313" key="2">
    <source>
        <dbReference type="EMBL" id="MBO8415166.1"/>
    </source>
</evidence>
<gene>
    <name evidence="2" type="ORF">IAB19_02150</name>
</gene>
<protein>
    <submittedName>
        <fullName evidence="2">EAL domain-containing protein</fullName>
    </submittedName>
</protein>
<dbReference type="Proteomes" id="UP000823631">
    <property type="component" value="Unassembled WGS sequence"/>
</dbReference>
<sequence>DLILTASNKYTALQWVLENLGHYYRADRVYVLQLIENSLTVEELGEWDASGKPSFRGMLTGMHIDKTPLLRRAIDTQQPVILARRDRSVVLQNDNSAYDLSSTWAFSAYPFIAVKNDFKAVLCIDNPHAQENNLALVAALKVYLLNLLQQLVEERFDDEGGQILGGNIYGLKDFNAQLPQLTSEIYTSMGAFTISVPQMLQLSHEYGYEHCFRLLNFIKELLTRSFGNSFIFNVLEHEFVILVPNTIKEIFFDRVKRVQDVINHNYAGQVFYGATWSRGSFVSENLVKEAVTLMLSSLPGLNCRVPVLPDELENLNAGSPSMLKQFTVHFQPKIDMHTGTVVGAEALVRGVADDGSIVSPGRFIAKMEKSGMLRDLDLFVLSRVLWQQQEWKHRGFKVVPVSVNFSRFTMFDSATAGAVLAILSHYEEECSHDIEIELTETACAVENVTLNRAMMPFRNLGLSFALDDFGTGYANLSIFSKVHFDSIKLDRSLITDIAVNKVSQSLLESIVRISHDSSMKVIAEGVEHQEQVDVLLKSGCYLAQGFLYDRALEPDKFAQKYLKRA</sequence>
<evidence type="ECO:0000259" key="1">
    <source>
        <dbReference type="PROSITE" id="PS50883"/>
    </source>
</evidence>
<feature type="domain" description="EAL" evidence="1">
    <location>
        <begin position="308"/>
        <end position="565"/>
    </location>
</feature>
<accession>A0A9D9D8N3</accession>
<dbReference type="SMART" id="SM00052">
    <property type="entry name" value="EAL"/>
    <property type="match status" value="1"/>
</dbReference>
<feature type="non-terminal residue" evidence="2">
    <location>
        <position position="1"/>
    </location>
</feature>
<dbReference type="InterPro" id="IPR001633">
    <property type="entry name" value="EAL_dom"/>
</dbReference>
<dbReference type="SUPFAM" id="SSF141868">
    <property type="entry name" value="EAL domain-like"/>
    <property type="match status" value="1"/>
</dbReference>
<dbReference type="Gene3D" id="3.20.20.450">
    <property type="entry name" value="EAL domain"/>
    <property type="match status" value="1"/>
</dbReference>
<reference evidence="2" key="1">
    <citation type="submission" date="2020-10" db="EMBL/GenBank/DDBJ databases">
        <authorList>
            <person name="Gilroy R."/>
        </authorList>
    </citation>
    <scope>NUCLEOTIDE SEQUENCE</scope>
    <source>
        <strain evidence="2">17213</strain>
    </source>
</reference>
<dbReference type="CDD" id="cd01948">
    <property type="entry name" value="EAL"/>
    <property type="match status" value="1"/>
</dbReference>
<dbReference type="InterPro" id="IPR035919">
    <property type="entry name" value="EAL_sf"/>
</dbReference>
<organism evidence="2 3">
    <name type="scientific">Candidatus Avisuccinivibrio stercorigallinarum</name>
    <dbReference type="NCBI Taxonomy" id="2840704"/>
    <lineage>
        <taxon>Bacteria</taxon>
        <taxon>Pseudomonadati</taxon>
        <taxon>Pseudomonadota</taxon>
        <taxon>Gammaproteobacteria</taxon>
        <taxon>Aeromonadales</taxon>
        <taxon>Succinivibrionaceae</taxon>
        <taxon>Succinivibrionaceae incertae sedis</taxon>
        <taxon>Candidatus Avisuccinivibrio</taxon>
    </lineage>
</organism>
<evidence type="ECO:0000313" key="3">
    <source>
        <dbReference type="Proteomes" id="UP000823631"/>
    </source>
</evidence>
<dbReference type="PANTHER" id="PTHR33121">
    <property type="entry name" value="CYCLIC DI-GMP PHOSPHODIESTERASE PDEF"/>
    <property type="match status" value="1"/>
</dbReference>
<dbReference type="PROSITE" id="PS50883">
    <property type="entry name" value="EAL"/>
    <property type="match status" value="1"/>
</dbReference>
<dbReference type="PANTHER" id="PTHR33121:SF70">
    <property type="entry name" value="SIGNALING PROTEIN YKOW"/>
    <property type="match status" value="1"/>
</dbReference>
<dbReference type="InterPro" id="IPR050706">
    <property type="entry name" value="Cyclic-di-GMP_PDE-like"/>
</dbReference>
<dbReference type="Pfam" id="PF00563">
    <property type="entry name" value="EAL"/>
    <property type="match status" value="1"/>
</dbReference>
<reference evidence="2" key="2">
    <citation type="journal article" date="2021" name="PeerJ">
        <title>Extensive microbial diversity within the chicken gut microbiome revealed by metagenomics and culture.</title>
        <authorList>
            <person name="Gilroy R."/>
            <person name="Ravi A."/>
            <person name="Getino M."/>
            <person name="Pursley I."/>
            <person name="Horton D.L."/>
            <person name="Alikhan N.F."/>
            <person name="Baker D."/>
            <person name="Gharbi K."/>
            <person name="Hall N."/>
            <person name="Watson M."/>
            <person name="Adriaenssens E.M."/>
            <person name="Foster-Nyarko E."/>
            <person name="Jarju S."/>
            <person name="Secka A."/>
            <person name="Antonio M."/>
            <person name="Oren A."/>
            <person name="Chaudhuri R.R."/>
            <person name="La Ragione R."/>
            <person name="Hildebrand F."/>
            <person name="Pallen M.J."/>
        </authorList>
    </citation>
    <scope>NUCLEOTIDE SEQUENCE</scope>
    <source>
        <strain evidence="2">17213</strain>
    </source>
</reference>
<dbReference type="AlphaFoldDB" id="A0A9D9D8N3"/>
<name>A0A9D9D8N3_9GAMM</name>
<dbReference type="EMBL" id="JADINH010000035">
    <property type="protein sequence ID" value="MBO8415166.1"/>
    <property type="molecule type" value="Genomic_DNA"/>
</dbReference>